<feature type="chain" id="PRO_5016241314" description="Lipoprotein" evidence="1">
    <location>
        <begin position="18"/>
        <end position="192"/>
    </location>
</feature>
<reference evidence="2 3" key="1">
    <citation type="submission" date="2018-06" db="EMBL/GenBank/DDBJ databases">
        <title>Genomic Encyclopedia of Archaeal and Bacterial Type Strains, Phase II (KMG-II): from individual species to whole genera.</title>
        <authorList>
            <person name="Goeker M."/>
        </authorList>
    </citation>
    <scope>NUCLEOTIDE SEQUENCE [LARGE SCALE GENOMIC DNA]</scope>
    <source>
        <strain evidence="2 3">DSM 23857</strain>
    </source>
</reference>
<keyword evidence="1" id="KW-0732">Signal</keyword>
<dbReference type="RefSeq" id="WP_111598234.1">
    <property type="nucleotide sequence ID" value="NZ_QLLL01000005.1"/>
</dbReference>
<evidence type="ECO:0008006" key="4">
    <source>
        <dbReference type="Google" id="ProtNLM"/>
    </source>
</evidence>
<evidence type="ECO:0000256" key="1">
    <source>
        <dbReference type="SAM" id="SignalP"/>
    </source>
</evidence>
<dbReference type="Proteomes" id="UP000249547">
    <property type="component" value="Unassembled WGS sequence"/>
</dbReference>
<dbReference type="EMBL" id="QLLL01000005">
    <property type="protein sequence ID" value="RAJ03905.1"/>
    <property type="molecule type" value="Genomic_DNA"/>
</dbReference>
<keyword evidence="3" id="KW-1185">Reference proteome</keyword>
<sequence>MKLYVWFVSISSVIMMASCQQQTQVAGNASPYKSLKQIFQHEIASLQKADLVLKEEAELNGQKDGNMQARRSSDTALLQYLFKPFMDADITKPSLAGQYSVNTIANEFTGDTTFIYLAKGNQTRPKEIILNVDKSGLLVSARISSTIKNLIYEHNQNLEYDKQKVARIYTTQKVMLLKPTEMQVTVRFEGGK</sequence>
<dbReference type="OrthoDB" id="794757at2"/>
<dbReference type="AlphaFoldDB" id="A0A327QIT7"/>
<evidence type="ECO:0000313" key="2">
    <source>
        <dbReference type="EMBL" id="RAJ03905.1"/>
    </source>
</evidence>
<organism evidence="2 3">
    <name type="scientific">Chitinophaga skermanii</name>
    <dbReference type="NCBI Taxonomy" id="331697"/>
    <lineage>
        <taxon>Bacteria</taxon>
        <taxon>Pseudomonadati</taxon>
        <taxon>Bacteroidota</taxon>
        <taxon>Chitinophagia</taxon>
        <taxon>Chitinophagales</taxon>
        <taxon>Chitinophagaceae</taxon>
        <taxon>Chitinophaga</taxon>
    </lineage>
</organism>
<comment type="caution">
    <text evidence="2">The sequence shown here is derived from an EMBL/GenBank/DDBJ whole genome shotgun (WGS) entry which is preliminary data.</text>
</comment>
<feature type="signal peptide" evidence="1">
    <location>
        <begin position="1"/>
        <end position="17"/>
    </location>
</feature>
<proteinExistence type="predicted"/>
<dbReference type="PROSITE" id="PS51257">
    <property type="entry name" value="PROKAR_LIPOPROTEIN"/>
    <property type="match status" value="1"/>
</dbReference>
<evidence type="ECO:0000313" key="3">
    <source>
        <dbReference type="Proteomes" id="UP000249547"/>
    </source>
</evidence>
<gene>
    <name evidence="2" type="ORF">LX64_02782</name>
</gene>
<name>A0A327QIT7_9BACT</name>
<accession>A0A327QIT7</accession>
<protein>
    <recommendedName>
        <fullName evidence="4">Lipoprotein</fullName>
    </recommendedName>
</protein>